<accession>A0A9Q1INX3</accession>
<protein>
    <submittedName>
        <fullName evidence="2">Uncharacterized protein</fullName>
    </submittedName>
</protein>
<proteinExistence type="predicted"/>
<name>A0A9Q1INX3_SYNKA</name>
<evidence type="ECO:0000313" key="2">
    <source>
        <dbReference type="EMBL" id="KAJ8346961.1"/>
    </source>
</evidence>
<feature type="region of interest" description="Disordered" evidence="1">
    <location>
        <begin position="1"/>
        <end position="23"/>
    </location>
</feature>
<reference evidence="2" key="1">
    <citation type="journal article" date="2023" name="Science">
        <title>Genome structures resolve the early diversification of teleost fishes.</title>
        <authorList>
            <person name="Parey E."/>
            <person name="Louis A."/>
            <person name="Montfort J."/>
            <person name="Bouchez O."/>
            <person name="Roques C."/>
            <person name="Iampietro C."/>
            <person name="Lluch J."/>
            <person name="Castinel A."/>
            <person name="Donnadieu C."/>
            <person name="Desvignes T."/>
            <person name="Floi Bucao C."/>
            <person name="Jouanno E."/>
            <person name="Wen M."/>
            <person name="Mejri S."/>
            <person name="Dirks R."/>
            <person name="Jansen H."/>
            <person name="Henkel C."/>
            <person name="Chen W.J."/>
            <person name="Zahm M."/>
            <person name="Cabau C."/>
            <person name="Klopp C."/>
            <person name="Thompson A.W."/>
            <person name="Robinson-Rechavi M."/>
            <person name="Braasch I."/>
            <person name="Lecointre G."/>
            <person name="Bobe J."/>
            <person name="Postlethwait J.H."/>
            <person name="Berthelot C."/>
            <person name="Roest Crollius H."/>
            <person name="Guiguen Y."/>
        </authorList>
    </citation>
    <scope>NUCLEOTIDE SEQUENCE</scope>
    <source>
        <strain evidence="2">WJC10195</strain>
    </source>
</reference>
<sequence length="374" mass="40613">MLSGSQSSLFPHEEKETLSSGGQPPVRCGQVTCCSSRAPQLQSPLLELHSQLVGRQLFQCTSSAIYMQGAKKHQAISNKGSCPAAVRQGPCPAGGTGFAFPWFMCAPWVPKFSGEEGTMKFVKWKTQVQGYAQGTGTDRRTTSGLFAGGCRCFVEGARRTVWAANTAAGAEAPLFDYQLDLCELYSRWRKQEPGGEEVDDTLLHDQFLLGLHDGPIKQELQRHISTLSSIAGTRGGGPFAMNVEKWDAKRIPVHSEVIHWAQVSNGSLTEGHSGLVEGVEDGGEWKVARGLVRVLGGQVLLWIINVHPFPIELPRRRPLVTIARIDPSQVQGGRNMVLQTPSPREVVVDVRTAQTPARVGSPLDLLEAEGLTPD</sequence>
<evidence type="ECO:0000256" key="1">
    <source>
        <dbReference type="SAM" id="MobiDB-lite"/>
    </source>
</evidence>
<dbReference type="AlphaFoldDB" id="A0A9Q1INX3"/>
<dbReference type="EMBL" id="JAINUF010000011">
    <property type="protein sequence ID" value="KAJ8346961.1"/>
    <property type="molecule type" value="Genomic_DNA"/>
</dbReference>
<evidence type="ECO:0000313" key="3">
    <source>
        <dbReference type="Proteomes" id="UP001152622"/>
    </source>
</evidence>
<organism evidence="2 3">
    <name type="scientific">Synaphobranchus kaupii</name>
    <name type="common">Kaup's arrowtooth eel</name>
    <dbReference type="NCBI Taxonomy" id="118154"/>
    <lineage>
        <taxon>Eukaryota</taxon>
        <taxon>Metazoa</taxon>
        <taxon>Chordata</taxon>
        <taxon>Craniata</taxon>
        <taxon>Vertebrata</taxon>
        <taxon>Euteleostomi</taxon>
        <taxon>Actinopterygii</taxon>
        <taxon>Neopterygii</taxon>
        <taxon>Teleostei</taxon>
        <taxon>Anguilliformes</taxon>
        <taxon>Synaphobranchidae</taxon>
        <taxon>Synaphobranchus</taxon>
    </lineage>
</organism>
<keyword evidence="3" id="KW-1185">Reference proteome</keyword>
<dbReference type="Proteomes" id="UP001152622">
    <property type="component" value="Chromosome 11"/>
</dbReference>
<comment type="caution">
    <text evidence="2">The sequence shown here is derived from an EMBL/GenBank/DDBJ whole genome shotgun (WGS) entry which is preliminary data.</text>
</comment>
<gene>
    <name evidence="2" type="ORF">SKAU_G00283620</name>
</gene>